<sequence length="388" mass="42206">MSRPGIPAWKRLGLKLKYANEDSGAPTSNGVVPPAHQDGQRSLKSDERSSSEPPRKKQKTISKSKDAVESTADNSDPPQSESVKARKEQPDRKVKKRVSFSADAKSSSSIRTQSSLPDDSKAQKASVMAKKSKKASSKTVQPLEPKSNTALEYLNQYHTARSKWKFNKNRETWILKHIFSEDDIPREYNLALARYIYGLQGAGARDRLKAQCMSLLEKGKDTRSGNDKKGGIAGEEVDAGYLHRFKDGMASSASSIAAATGDVATNPTYESWIQNQPRPMMLLWALGLDTDALVFTNETEQKVKKRKNRTMVVDYASSSSSSDSESDSSSSSSSSDSDSDSDLVSGGKREKTTSMSNGVEHEDETSSSGSDADSSSQSDSSTDDESEA</sequence>
<feature type="compositionally biased region" description="Basic and acidic residues" evidence="1">
    <location>
        <begin position="83"/>
        <end position="92"/>
    </location>
</feature>
<evidence type="ECO:0000313" key="3">
    <source>
        <dbReference type="EMBL" id="KIW74908.1"/>
    </source>
</evidence>
<feature type="domain" description="WKF" evidence="2">
    <location>
        <begin position="152"/>
        <end position="214"/>
    </location>
</feature>
<feature type="region of interest" description="Disordered" evidence="1">
    <location>
        <begin position="314"/>
        <end position="388"/>
    </location>
</feature>
<protein>
    <recommendedName>
        <fullName evidence="2">WKF domain-containing protein</fullName>
    </recommendedName>
</protein>
<organism evidence="3 4">
    <name type="scientific">Fonsecaea pedrosoi CBS 271.37</name>
    <dbReference type="NCBI Taxonomy" id="1442368"/>
    <lineage>
        <taxon>Eukaryota</taxon>
        <taxon>Fungi</taxon>
        <taxon>Dikarya</taxon>
        <taxon>Ascomycota</taxon>
        <taxon>Pezizomycotina</taxon>
        <taxon>Eurotiomycetes</taxon>
        <taxon>Chaetothyriomycetidae</taxon>
        <taxon>Chaetothyriales</taxon>
        <taxon>Herpotrichiellaceae</taxon>
        <taxon>Fonsecaea</taxon>
    </lineage>
</organism>
<dbReference type="InterPro" id="IPR019327">
    <property type="entry name" value="WKF"/>
</dbReference>
<dbReference type="HOGENOM" id="CLU_045013_0_0_1"/>
<feature type="region of interest" description="Disordered" evidence="1">
    <location>
        <begin position="20"/>
        <end position="143"/>
    </location>
</feature>
<feature type="compositionally biased region" description="Low complexity" evidence="1">
    <location>
        <begin position="317"/>
        <end position="336"/>
    </location>
</feature>
<evidence type="ECO:0000259" key="2">
    <source>
        <dbReference type="Pfam" id="PF10180"/>
    </source>
</evidence>
<dbReference type="STRING" id="1442368.A0A0D2G2C4"/>
<feature type="compositionally biased region" description="Basic and acidic residues" evidence="1">
    <location>
        <begin position="38"/>
        <end position="55"/>
    </location>
</feature>
<reference evidence="3 4" key="1">
    <citation type="submission" date="2015-01" db="EMBL/GenBank/DDBJ databases">
        <title>The Genome Sequence of Fonsecaea pedrosoi CBS 271.37.</title>
        <authorList>
            <consortium name="The Broad Institute Genomics Platform"/>
            <person name="Cuomo C."/>
            <person name="de Hoog S."/>
            <person name="Gorbushina A."/>
            <person name="Stielow B."/>
            <person name="Teixiera M."/>
            <person name="Abouelleil A."/>
            <person name="Chapman S.B."/>
            <person name="Priest M."/>
            <person name="Young S.K."/>
            <person name="Wortman J."/>
            <person name="Nusbaum C."/>
            <person name="Birren B."/>
        </authorList>
    </citation>
    <scope>NUCLEOTIDE SEQUENCE [LARGE SCALE GENOMIC DNA]</scope>
    <source>
        <strain evidence="3 4">CBS 271.37</strain>
    </source>
</reference>
<name>A0A0D2G2C4_9EURO</name>
<keyword evidence="4" id="KW-1185">Reference proteome</keyword>
<proteinExistence type="predicted"/>
<evidence type="ECO:0000313" key="4">
    <source>
        <dbReference type="Proteomes" id="UP000053029"/>
    </source>
</evidence>
<dbReference type="RefSeq" id="XP_013278716.1">
    <property type="nucleotide sequence ID" value="XM_013423262.1"/>
</dbReference>
<dbReference type="OrthoDB" id="10261563at2759"/>
<dbReference type="EMBL" id="KN846976">
    <property type="protein sequence ID" value="KIW74908.1"/>
    <property type="molecule type" value="Genomic_DNA"/>
</dbReference>
<gene>
    <name evidence="3" type="ORF">Z517_11679</name>
</gene>
<accession>A0A0D2G2C4</accession>
<dbReference type="PANTHER" id="PTHR22306">
    <property type="entry name" value="CHROMOSOME 7 OPEN READING FRAME 50"/>
    <property type="match status" value="1"/>
</dbReference>
<dbReference type="GeneID" id="25311169"/>
<dbReference type="VEuPathDB" id="FungiDB:Z517_11679"/>
<dbReference type="Proteomes" id="UP000053029">
    <property type="component" value="Unassembled WGS sequence"/>
</dbReference>
<feature type="compositionally biased region" description="Low complexity" evidence="1">
    <location>
        <begin position="366"/>
        <end position="380"/>
    </location>
</feature>
<feature type="compositionally biased region" description="Polar residues" evidence="1">
    <location>
        <begin position="71"/>
        <end position="82"/>
    </location>
</feature>
<evidence type="ECO:0000256" key="1">
    <source>
        <dbReference type="SAM" id="MobiDB-lite"/>
    </source>
</evidence>
<dbReference type="PANTHER" id="PTHR22306:SF2">
    <property type="entry name" value="CHROMOSOME 7 OPEN READING FRAME 50"/>
    <property type="match status" value="1"/>
</dbReference>
<dbReference type="Pfam" id="PF10180">
    <property type="entry name" value="WKF"/>
    <property type="match status" value="1"/>
</dbReference>
<dbReference type="AlphaFoldDB" id="A0A0D2G2C4"/>
<feature type="compositionally biased region" description="Low complexity" evidence="1">
    <location>
        <begin position="99"/>
        <end position="109"/>
    </location>
</feature>